<keyword evidence="1" id="KW-0812">Transmembrane</keyword>
<keyword evidence="4" id="KW-1185">Reference proteome</keyword>
<sequence length="457" mass="51014">MPMPSLDQPASRVSFSIRNYGLALLFSLIELIIFAPLVVLAQVYTLDSLLGFTCVQLVLSFILGTFFGQLRWLNRKGYELLICLLLGCGLSLLFQSSPWHIAVSSVIGALLVFRGIRCTKDGWISLYAPGAFVISGVMYFFGVPIMVRIALLHPYHIALNGFGFATLILFFFITNRAQLLSATLAGNDRAAASSLSQTVKRSSRIWLIGFVAVIAAVAYFQQVKQGLIRLLHGFVAWLLGLMSSDAPPDVPEASPSAPPPMQLPPAAPHEPGWFGILMHYVQLVVGYALVIALALAIIYLLLMKLAPALLSLLRRFLKRSMWRDQGDPTEGYTDEKEALLNWKELPNLWWQKANAKLWPGSTREPSWSQLPNNQERIRFLYRLLIGQAGKSGYTFKKSLTPNETGWELTHQTQLSEASVRALTATYNRVRYGREMVSDEQLAQILQTIDPSLRSQLK</sequence>
<organism evidence="3 4">
    <name type="scientific">Paenibacillus pectinilyticus</name>
    <dbReference type="NCBI Taxonomy" id="512399"/>
    <lineage>
        <taxon>Bacteria</taxon>
        <taxon>Bacillati</taxon>
        <taxon>Bacillota</taxon>
        <taxon>Bacilli</taxon>
        <taxon>Bacillales</taxon>
        <taxon>Paenibacillaceae</taxon>
        <taxon>Paenibacillus</taxon>
    </lineage>
</organism>
<feature type="transmembrane region" description="Helical" evidence="1">
    <location>
        <begin position="287"/>
        <end position="313"/>
    </location>
</feature>
<evidence type="ECO:0000313" key="3">
    <source>
        <dbReference type="EMBL" id="OCT10494.1"/>
    </source>
</evidence>
<dbReference type="EMBL" id="LYPC01000032">
    <property type="protein sequence ID" value="OCT10494.1"/>
    <property type="molecule type" value="Genomic_DNA"/>
</dbReference>
<evidence type="ECO:0000313" key="4">
    <source>
        <dbReference type="Proteomes" id="UP000093309"/>
    </source>
</evidence>
<evidence type="ECO:0000259" key="2">
    <source>
        <dbReference type="Pfam" id="PF13559"/>
    </source>
</evidence>
<feature type="transmembrane region" description="Helical" evidence="1">
    <location>
        <begin position="77"/>
        <end position="93"/>
    </location>
</feature>
<feature type="transmembrane region" description="Helical" evidence="1">
    <location>
        <begin position="20"/>
        <end position="43"/>
    </location>
</feature>
<keyword evidence="1" id="KW-1133">Transmembrane helix</keyword>
<protein>
    <recommendedName>
        <fullName evidence="2">Protein-glutamine gamma-glutamyltransferase-like C-terminal domain-containing protein</fullName>
    </recommendedName>
</protein>
<dbReference type="Pfam" id="PF13559">
    <property type="entry name" value="DUF4129"/>
    <property type="match status" value="1"/>
</dbReference>
<feature type="transmembrane region" description="Helical" evidence="1">
    <location>
        <begin position="153"/>
        <end position="173"/>
    </location>
</feature>
<name>A0A1C0ZR09_9BACL</name>
<feature type="transmembrane region" description="Helical" evidence="1">
    <location>
        <begin position="49"/>
        <end position="70"/>
    </location>
</feature>
<keyword evidence="1" id="KW-0472">Membrane</keyword>
<feature type="transmembrane region" description="Helical" evidence="1">
    <location>
        <begin position="123"/>
        <end position="147"/>
    </location>
</feature>
<dbReference type="InterPro" id="IPR025403">
    <property type="entry name" value="TgpA-like_C"/>
</dbReference>
<dbReference type="Proteomes" id="UP000093309">
    <property type="component" value="Unassembled WGS sequence"/>
</dbReference>
<accession>A0A1C0ZR09</accession>
<proteinExistence type="predicted"/>
<dbReference type="STRING" id="512399.A8709_11875"/>
<feature type="transmembrane region" description="Helical" evidence="1">
    <location>
        <begin position="205"/>
        <end position="222"/>
    </location>
</feature>
<comment type="caution">
    <text evidence="3">The sequence shown here is derived from an EMBL/GenBank/DDBJ whole genome shotgun (WGS) entry which is preliminary data.</text>
</comment>
<dbReference type="AlphaFoldDB" id="A0A1C0ZR09"/>
<feature type="domain" description="Protein-glutamine gamma-glutamyltransferase-like C-terminal" evidence="2">
    <location>
        <begin position="380"/>
        <end position="447"/>
    </location>
</feature>
<feature type="transmembrane region" description="Helical" evidence="1">
    <location>
        <begin position="99"/>
        <end position="116"/>
    </location>
</feature>
<evidence type="ECO:0000256" key="1">
    <source>
        <dbReference type="SAM" id="Phobius"/>
    </source>
</evidence>
<gene>
    <name evidence="3" type="ORF">A8709_11875</name>
</gene>
<reference evidence="4" key="1">
    <citation type="submission" date="2016-05" db="EMBL/GenBank/DDBJ databases">
        <title>Paenibacillus oryzae. sp. nov., isolated from the rice root.</title>
        <authorList>
            <person name="Zhang J."/>
            <person name="Zhang X."/>
        </authorList>
    </citation>
    <scope>NUCLEOTIDE SEQUENCE [LARGE SCALE GENOMIC DNA]</scope>
    <source>
        <strain evidence="4">KCTC13222</strain>
    </source>
</reference>
<dbReference type="RefSeq" id="WP_065859411.1">
    <property type="nucleotide sequence ID" value="NZ_LYPC01000032.1"/>
</dbReference>